<name>A0A9D1URV9_9MICC</name>
<dbReference type="AlphaFoldDB" id="A0A9D1URV9"/>
<dbReference type="PANTHER" id="PTHR10285">
    <property type="entry name" value="URIDINE KINASE"/>
    <property type="match status" value="1"/>
</dbReference>
<organism evidence="1 2">
    <name type="scientific">Candidatus Nesterenkonia stercoripullorum</name>
    <dbReference type="NCBI Taxonomy" id="2838701"/>
    <lineage>
        <taxon>Bacteria</taxon>
        <taxon>Bacillati</taxon>
        <taxon>Actinomycetota</taxon>
        <taxon>Actinomycetes</taxon>
        <taxon>Micrococcales</taxon>
        <taxon>Micrococcaceae</taxon>
        <taxon>Nesterenkonia</taxon>
    </lineage>
</organism>
<keyword evidence="1" id="KW-0418">Kinase</keyword>
<comment type="caution">
    <text evidence="1">The sequence shown here is derived from an EMBL/GenBank/DDBJ whole genome shotgun (WGS) entry which is preliminary data.</text>
</comment>
<reference evidence="1" key="1">
    <citation type="journal article" date="2021" name="PeerJ">
        <title>Extensive microbial diversity within the chicken gut microbiome revealed by metagenomics and culture.</title>
        <authorList>
            <person name="Gilroy R."/>
            <person name="Ravi A."/>
            <person name="Getino M."/>
            <person name="Pursley I."/>
            <person name="Horton D.L."/>
            <person name="Alikhan N.F."/>
            <person name="Baker D."/>
            <person name="Gharbi K."/>
            <person name="Hall N."/>
            <person name="Watson M."/>
            <person name="Adriaenssens E.M."/>
            <person name="Foster-Nyarko E."/>
            <person name="Jarju S."/>
            <person name="Secka A."/>
            <person name="Antonio M."/>
            <person name="Oren A."/>
            <person name="Chaudhuri R.R."/>
            <person name="La Ragione R."/>
            <person name="Hildebrand F."/>
            <person name="Pallen M.J."/>
        </authorList>
    </citation>
    <scope>NUCLEOTIDE SEQUENCE</scope>
    <source>
        <strain evidence="1">ChiHejej3B27-3195</strain>
    </source>
</reference>
<dbReference type="InterPro" id="IPR027417">
    <property type="entry name" value="P-loop_NTPase"/>
</dbReference>
<evidence type="ECO:0000313" key="2">
    <source>
        <dbReference type="Proteomes" id="UP000824151"/>
    </source>
</evidence>
<dbReference type="GO" id="GO:0016301">
    <property type="term" value="F:kinase activity"/>
    <property type="evidence" value="ECO:0007669"/>
    <property type="project" value="UniProtKB-KW"/>
</dbReference>
<dbReference type="Gene3D" id="3.40.50.300">
    <property type="entry name" value="P-loop containing nucleotide triphosphate hydrolases"/>
    <property type="match status" value="2"/>
</dbReference>
<accession>A0A9D1URV9</accession>
<dbReference type="NCBIfam" id="NF006743">
    <property type="entry name" value="PRK09270.1-2"/>
    <property type="match status" value="1"/>
</dbReference>
<gene>
    <name evidence="1" type="ORF">H9871_02735</name>
</gene>
<keyword evidence="1" id="KW-0808">Transferase</keyword>
<reference evidence="1" key="2">
    <citation type="submission" date="2021-04" db="EMBL/GenBank/DDBJ databases">
        <authorList>
            <person name="Gilroy R."/>
        </authorList>
    </citation>
    <scope>NUCLEOTIDE SEQUENCE</scope>
    <source>
        <strain evidence="1">ChiHejej3B27-3195</strain>
    </source>
</reference>
<proteinExistence type="predicted"/>
<dbReference type="Proteomes" id="UP000824151">
    <property type="component" value="Unassembled WGS sequence"/>
</dbReference>
<dbReference type="EMBL" id="DXGD01000101">
    <property type="protein sequence ID" value="HIW99038.1"/>
    <property type="molecule type" value="Genomic_DNA"/>
</dbReference>
<protein>
    <submittedName>
        <fullName evidence="1">Nucleoside/nucleotide kinase family protein</fullName>
    </submittedName>
</protein>
<sequence>MEGLLAAIQSLMERDERVLLGITGEPGAGKSTLAASLLDHLGSDNAVVLPMDGYHLAGAELERLGRAHRKGAIDTFDAHGFVHTLERIARQRGPGDDALEAVYAPAFDRDLEEPIAGAVAVSADHSVVIVEGNYLLAEQGPWGRIPALLSSTWFLSVGAELRQRRLIARHERHGVPPAAAQSHALGSDQVNAEFIASTATRADLIVEMPAG</sequence>
<evidence type="ECO:0000313" key="1">
    <source>
        <dbReference type="EMBL" id="HIW99038.1"/>
    </source>
</evidence>
<dbReference type="SUPFAM" id="SSF52540">
    <property type="entry name" value="P-loop containing nucleoside triphosphate hydrolases"/>
    <property type="match status" value="1"/>
</dbReference>